<dbReference type="InterPro" id="IPR008242">
    <property type="entry name" value="Chor_mutase/pphenate_deHydtase"/>
</dbReference>
<evidence type="ECO:0000256" key="7">
    <source>
        <dbReference type="ARBA" id="ARBA00014401"/>
    </source>
</evidence>
<dbReference type="InterPro" id="IPR045865">
    <property type="entry name" value="ACT-like_dom_sf"/>
</dbReference>
<dbReference type="Proteomes" id="UP000628736">
    <property type="component" value="Unassembled WGS sequence"/>
</dbReference>
<evidence type="ECO:0000256" key="8">
    <source>
        <dbReference type="ARBA" id="ARBA00021872"/>
    </source>
</evidence>
<keyword evidence="9" id="KW-0963">Cytoplasm</keyword>
<dbReference type="Gene3D" id="3.40.190.10">
    <property type="entry name" value="Periplasmic binding protein-like II"/>
    <property type="match status" value="2"/>
</dbReference>
<keyword evidence="24" id="KW-1185">Reference proteome</keyword>
<dbReference type="GO" id="GO:0009094">
    <property type="term" value="P:L-phenylalanine biosynthetic process"/>
    <property type="evidence" value="ECO:0007669"/>
    <property type="project" value="UniProtKB-UniPathway"/>
</dbReference>
<evidence type="ECO:0000256" key="6">
    <source>
        <dbReference type="ARBA" id="ARBA00013147"/>
    </source>
</evidence>
<evidence type="ECO:0000256" key="9">
    <source>
        <dbReference type="ARBA" id="ARBA00022490"/>
    </source>
</evidence>
<evidence type="ECO:0000256" key="3">
    <source>
        <dbReference type="ARBA" id="ARBA00004496"/>
    </source>
</evidence>
<dbReference type="PANTHER" id="PTHR21022:SF19">
    <property type="entry name" value="PREPHENATE DEHYDRATASE-RELATED"/>
    <property type="match status" value="1"/>
</dbReference>
<evidence type="ECO:0000313" key="24">
    <source>
        <dbReference type="Proteomes" id="UP000628736"/>
    </source>
</evidence>
<dbReference type="AlphaFoldDB" id="A0A8J6J9L7"/>
<dbReference type="SUPFAM" id="SSF48600">
    <property type="entry name" value="Chorismate mutase II"/>
    <property type="match status" value="1"/>
</dbReference>
<evidence type="ECO:0000259" key="21">
    <source>
        <dbReference type="PROSITE" id="PS51171"/>
    </source>
</evidence>
<dbReference type="PANTHER" id="PTHR21022">
    <property type="entry name" value="PREPHENATE DEHYDRATASE P PROTEIN"/>
    <property type="match status" value="1"/>
</dbReference>
<dbReference type="UniPathway" id="UPA00120">
    <property type="reaction ID" value="UER00203"/>
</dbReference>
<evidence type="ECO:0000256" key="4">
    <source>
        <dbReference type="ARBA" id="ARBA00004741"/>
    </source>
</evidence>
<evidence type="ECO:0000256" key="17">
    <source>
        <dbReference type="ARBA" id="ARBA00031520"/>
    </source>
</evidence>
<dbReference type="CDD" id="cd04905">
    <property type="entry name" value="ACT_CM-PDT"/>
    <property type="match status" value="1"/>
</dbReference>
<dbReference type="InterPro" id="IPR001086">
    <property type="entry name" value="Preph_deHydtase"/>
</dbReference>
<evidence type="ECO:0000256" key="1">
    <source>
        <dbReference type="ARBA" id="ARBA00000824"/>
    </source>
</evidence>
<evidence type="ECO:0000256" key="5">
    <source>
        <dbReference type="ARBA" id="ARBA00004817"/>
    </source>
</evidence>
<dbReference type="UniPathway" id="UPA00121">
    <property type="reaction ID" value="UER00345"/>
</dbReference>
<feature type="domain" description="Prephenate dehydratase" evidence="21">
    <location>
        <begin position="114"/>
        <end position="290"/>
    </location>
</feature>
<dbReference type="EMBL" id="JACOPO010000003">
    <property type="protein sequence ID" value="MBC5722443.1"/>
    <property type="molecule type" value="Genomic_DNA"/>
</dbReference>
<evidence type="ECO:0000256" key="13">
    <source>
        <dbReference type="ARBA" id="ARBA00023235"/>
    </source>
</evidence>
<accession>A0A8J6J9L7</accession>
<evidence type="ECO:0000256" key="10">
    <source>
        <dbReference type="ARBA" id="ARBA00022605"/>
    </source>
</evidence>
<proteinExistence type="predicted"/>
<keyword evidence="11" id="KW-0057">Aromatic amino acid biosynthesis</keyword>
<feature type="site" description="Essential for prephenate dehydratase activity" evidence="19">
    <location>
        <position position="283"/>
    </location>
</feature>
<evidence type="ECO:0000259" key="22">
    <source>
        <dbReference type="PROSITE" id="PS51671"/>
    </source>
</evidence>
<dbReference type="InterPro" id="IPR036263">
    <property type="entry name" value="Chorismate_II_sf"/>
</dbReference>
<name>A0A8J6J9L7_9FIRM</name>
<comment type="pathway">
    <text evidence="5">Metabolic intermediate biosynthesis; prephenate biosynthesis; prephenate from chorismate: step 1/1.</text>
</comment>
<feature type="domain" description="Chorismate mutase" evidence="20">
    <location>
        <begin position="1"/>
        <end position="88"/>
    </location>
</feature>
<comment type="function">
    <text evidence="2">Catalyzes the Claisen rearrangement of chorismate to prephenate and the decarboxylation/dehydration of prephenate to phenylpyruvate.</text>
</comment>
<evidence type="ECO:0000256" key="15">
    <source>
        <dbReference type="ARBA" id="ARBA00023268"/>
    </source>
</evidence>
<evidence type="ECO:0000259" key="20">
    <source>
        <dbReference type="PROSITE" id="PS51168"/>
    </source>
</evidence>
<sequence length="383" mass="43359">MEHNLNDLRERIDHIDSQLVDLLKQRMAVSRDVALYKRKNGLPTLDAGRERVLLAKVGAEAGEELADYTESVFRAILAVGRSYQNQCGGVKSQIYETIRTALAETPALFPQRATVACQGIEGAYSQMACDSIFKSPTILYFDTFDHVFKAVESGMCQYGILPIENSTAGSVNAIYDLMIQHNFSIVRSVRLKVSHNLLAKHGTKLGDIREVFSHEQAISQCAYYLAGMKNIKVTMVENTAVAARMVAQSDRTDVAAISSRFCGEEYGLNLVQTNVQDQDNNYTRFICISKIPEIYPGADRTSLMMTLPHRPGSLYHVLSKFYALGINLRKLESRPLPDREFEFMFYFDLECSVYAPEMERLFQDLDEESEYFRYLGTYNEVIC</sequence>
<keyword evidence="12" id="KW-0584">Phenylalanine biosynthesis</keyword>
<keyword evidence="10" id="KW-0028">Amino-acid biosynthesis</keyword>
<dbReference type="SMART" id="SM00830">
    <property type="entry name" value="CM_2"/>
    <property type="match status" value="1"/>
</dbReference>
<gene>
    <name evidence="23" type="ORF">H8S11_06420</name>
</gene>
<evidence type="ECO:0000256" key="11">
    <source>
        <dbReference type="ARBA" id="ARBA00023141"/>
    </source>
</evidence>
<comment type="pathway">
    <text evidence="4">Amino-acid biosynthesis; L-phenylalanine biosynthesis; phenylpyruvate from prephenate: step 1/1.</text>
</comment>
<keyword evidence="15" id="KW-0511">Multifunctional enzyme</keyword>
<dbReference type="GO" id="GO:0005737">
    <property type="term" value="C:cytoplasm"/>
    <property type="evidence" value="ECO:0007669"/>
    <property type="project" value="UniProtKB-SubCell"/>
</dbReference>
<keyword evidence="14" id="KW-0456">Lyase</keyword>
<feature type="domain" description="ACT" evidence="22">
    <location>
        <begin position="302"/>
        <end position="379"/>
    </location>
</feature>
<evidence type="ECO:0000256" key="14">
    <source>
        <dbReference type="ARBA" id="ARBA00023239"/>
    </source>
</evidence>
<reference evidence="23" key="1">
    <citation type="submission" date="2020-08" db="EMBL/GenBank/DDBJ databases">
        <title>Genome public.</title>
        <authorList>
            <person name="Liu C."/>
            <person name="Sun Q."/>
        </authorList>
    </citation>
    <scope>NUCLEOTIDE SEQUENCE</scope>
    <source>
        <strain evidence="23">NSJ-23</strain>
    </source>
</reference>
<organism evidence="23 24">
    <name type="scientific">Flintibacter hominis</name>
    <dbReference type="NCBI Taxonomy" id="2763048"/>
    <lineage>
        <taxon>Bacteria</taxon>
        <taxon>Bacillati</taxon>
        <taxon>Bacillota</taxon>
        <taxon>Clostridia</taxon>
        <taxon>Eubacteriales</taxon>
        <taxon>Flintibacter</taxon>
    </lineage>
</organism>
<dbReference type="RefSeq" id="WP_186852571.1">
    <property type="nucleotide sequence ID" value="NZ_JACOPO010000003.1"/>
</dbReference>
<comment type="catalytic activity">
    <reaction evidence="1">
        <text>chorismate = prephenate</text>
        <dbReference type="Rhea" id="RHEA:13897"/>
        <dbReference type="ChEBI" id="CHEBI:29748"/>
        <dbReference type="ChEBI" id="CHEBI:29934"/>
        <dbReference type="EC" id="5.4.99.5"/>
    </reaction>
</comment>
<dbReference type="Pfam" id="PF00800">
    <property type="entry name" value="PDT"/>
    <property type="match status" value="1"/>
</dbReference>
<dbReference type="PROSITE" id="PS00857">
    <property type="entry name" value="PREPHENATE_DEHYDR_1"/>
    <property type="match status" value="1"/>
</dbReference>
<dbReference type="Gene3D" id="3.30.70.260">
    <property type="match status" value="1"/>
</dbReference>
<dbReference type="SUPFAM" id="SSF55021">
    <property type="entry name" value="ACT-like"/>
    <property type="match status" value="1"/>
</dbReference>
<dbReference type="GO" id="GO:0004106">
    <property type="term" value="F:chorismate mutase activity"/>
    <property type="evidence" value="ECO:0007669"/>
    <property type="project" value="UniProtKB-EC"/>
</dbReference>
<keyword evidence="13" id="KW-0413">Isomerase</keyword>
<evidence type="ECO:0000256" key="2">
    <source>
        <dbReference type="ARBA" id="ARBA00002364"/>
    </source>
</evidence>
<dbReference type="SUPFAM" id="SSF53850">
    <property type="entry name" value="Periplasmic binding protein-like II"/>
    <property type="match status" value="1"/>
</dbReference>
<evidence type="ECO:0000256" key="18">
    <source>
        <dbReference type="ARBA" id="ARBA00047848"/>
    </source>
</evidence>
<comment type="caution">
    <text evidence="23">The sequence shown here is derived from an EMBL/GenBank/DDBJ whole genome shotgun (WGS) entry which is preliminary data.</text>
</comment>
<dbReference type="InterPro" id="IPR036979">
    <property type="entry name" value="CM_dom_sf"/>
</dbReference>
<dbReference type="PROSITE" id="PS51671">
    <property type="entry name" value="ACT"/>
    <property type="match status" value="1"/>
</dbReference>
<protein>
    <recommendedName>
        <fullName evidence="7">Bifunctional chorismate mutase/prephenate dehydratase</fullName>
        <ecNumber evidence="6">4.2.1.51</ecNumber>
    </recommendedName>
    <alternativeName>
        <fullName evidence="17">Chorismate mutase-prephenate dehydratase</fullName>
    </alternativeName>
    <alternativeName>
        <fullName evidence="8">Prephenate dehydratase</fullName>
    </alternativeName>
    <alternativeName>
        <fullName evidence="16">p-protein</fullName>
    </alternativeName>
</protein>
<comment type="subcellular location">
    <subcellularLocation>
        <location evidence="3">Cytoplasm</location>
    </subcellularLocation>
</comment>
<evidence type="ECO:0000313" key="23">
    <source>
        <dbReference type="EMBL" id="MBC5722443.1"/>
    </source>
</evidence>
<dbReference type="InterPro" id="IPR018528">
    <property type="entry name" value="Preph_deHydtase_CS"/>
</dbReference>
<dbReference type="Pfam" id="PF01817">
    <property type="entry name" value="CM_2"/>
    <property type="match status" value="1"/>
</dbReference>
<evidence type="ECO:0000256" key="16">
    <source>
        <dbReference type="ARBA" id="ARBA00031175"/>
    </source>
</evidence>
<dbReference type="GO" id="GO:0046417">
    <property type="term" value="P:chorismate metabolic process"/>
    <property type="evidence" value="ECO:0007669"/>
    <property type="project" value="InterPro"/>
</dbReference>
<dbReference type="Gene3D" id="1.20.59.10">
    <property type="entry name" value="Chorismate mutase"/>
    <property type="match status" value="1"/>
</dbReference>
<dbReference type="InterPro" id="IPR002701">
    <property type="entry name" value="CM_II_prokaryot"/>
</dbReference>
<dbReference type="InterPro" id="IPR002912">
    <property type="entry name" value="ACT_dom"/>
</dbReference>
<dbReference type="PROSITE" id="PS51171">
    <property type="entry name" value="PREPHENATE_DEHYDR_3"/>
    <property type="match status" value="1"/>
</dbReference>
<evidence type="ECO:0000256" key="19">
    <source>
        <dbReference type="PIRSR" id="PIRSR001500-2"/>
    </source>
</evidence>
<dbReference type="PROSITE" id="PS51168">
    <property type="entry name" value="CHORISMATE_MUT_2"/>
    <property type="match status" value="1"/>
</dbReference>
<dbReference type="PIRSF" id="PIRSF001500">
    <property type="entry name" value="Chor_mut_pdt_Ppr"/>
    <property type="match status" value="1"/>
</dbReference>
<comment type="catalytic activity">
    <reaction evidence="18">
        <text>prephenate + H(+) = 3-phenylpyruvate + CO2 + H2O</text>
        <dbReference type="Rhea" id="RHEA:21648"/>
        <dbReference type="ChEBI" id="CHEBI:15377"/>
        <dbReference type="ChEBI" id="CHEBI:15378"/>
        <dbReference type="ChEBI" id="CHEBI:16526"/>
        <dbReference type="ChEBI" id="CHEBI:18005"/>
        <dbReference type="ChEBI" id="CHEBI:29934"/>
        <dbReference type="EC" id="4.2.1.51"/>
    </reaction>
</comment>
<dbReference type="EC" id="4.2.1.51" evidence="6"/>
<evidence type="ECO:0000256" key="12">
    <source>
        <dbReference type="ARBA" id="ARBA00023222"/>
    </source>
</evidence>
<dbReference type="GO" id="GO:0004664">
    <property type="term" value="F:prephenate dehydratase activity"/>
    <property type="evidence" value="ECO:0007669"/>
    <property type="project" value="UniProtKB-EC"/>
</dbReference>
<dbReference type="CDD" id="cd13631">
    <property type="entry name" value="PBP2_Ct-PDT_like"/>
    <property type="match status" value="1"/>
</dbReference>